<evidence type="ECO:0000256" key="4">
    <source>
        <dbReference type="ARBA" id="ARBA00022833"/>
    </source>
</evidence>
<dbReference type="GO" id="GO:0046872">
    <property type="term" value="F:metal ion binding"/>
    <property type="evidence" value="ECO:0007669"/>
    <property type="project" value="UniProtKB-KW"/>
</dbReference>
<evidence type="ECO:0000259" key="5">
    <source>
        <dbReference type="SMART" id="SM00849"/>
    </source>
</evidence>
<dbReference type="Pfam" id="PF00753">
    <property type="entry name" value="Lactamase_B"/>
    <property type="match status" value="1"/>
</dbReference>
<organism evidence="6 7">
    <name type="scientific">Phreatobacter cathodiphilus</name>
    <dbReference type="NCBI Taxonomy" id="1868589"/>
    <lineage>
        <taxon>Bacteria</taxon>
        <taxon>Pseudomonadati</taxon>
        <taxon>Pseudomonadota</taxon>
        <taxon>Alphaproteobacteria</taxon>
        <taxon>Hyphomicrobiales</taxon>
        <taxon>Phreatobacteraceae</taxon>
        <taxon>Phreatobacter</taxon>
    </lineage>
</organism>
<reference evidence="6 7" key="1">
    <citation type="submission" date="2018-03" db="EMBL/GenBank/DDBJ databases">
        <title>Genome sequencing of Phreatobacter sp.</title>
        <authorList>
            <person name="Kim S.-J."/>
            <person name="Heo J."/>
            <person name="Kwon S.-W."/>
        </authorList>
    </citation>
    <scope>NUCLEOTIDE SEQUENCE [LARGE SCALE GENOMIC DNA]</scope>
    <source>
        <strain evidence="6 7">S-12</strain>
    </source>
</reference>
<accession>A0A2S0N8H4</accession>
<dbReference type="RefSeq" id="WP_106747563.1">
    <property type="nucleotide sequence ID" value="NZ_CP027668.1"/>
</dbReference>
<dbReference type="AlphaFoldDB" id="A0A2S0N8H4"/>
<name>A0A2S0N8H4_9HYPH</name>
<dbReference type="InterPro" id="IPR036866">
    <property type="entry name" value="RibonucZ/Hydroxyglut_hydro"/>
</dbReference>
<dbReference type="PANTHER" id="PTHR46233:SF3">
    <property type="entry name" value="HYDROXYACYLGLUTATHIONE HYDROLASE GLOC"/>
    <property type="match status" value="1"/>
</dbReference>
<dbReference type="KEGG" id="phr:C6569_03630"/>
<dbReference type="InterPro" id="IPR051453">
    <property type="entry name" value="MBL_Glyoxalase_II"/>
</dbReference>
<keyword evidence="3" id="KW-0378">Hydrolase</keyword>
<evidence type="ECO:0000256" key="3">
    <source>
        <dbReference type="ARBA" id="ARBA00022801"/>
    </source>
</evidence>
<keyword evidence="7" id="KW-1185">Reference proteome</keyword>
<keyword evidence="2" id="KW-0479">Metal-binding</keyword>
<protein>
    <recommendedName>
        <fullName evidence="5">Metallo-beta-lactamase domain-containing protein</fullName>
    </recommendedName>
</protein>
<dbReference type="Gene3D" id="3.60.15.10">
    <property type="entry name" value="Ribonuclease Z/Hydroxyacylglutathione hydrolase-like"/>
    <property type="match status" value="1"/>
</dbReference>
<proteinExistence type="predicted"/>
<sequence length="214" mass="22730">MPMATLKVAIVPVTPFEQNCSIVWDADTMKAAIVDPGGDLPRIQGAIADLKVTPEKILLTHGHIDHAGGAAELAELLSIPIEGSHEDDAPLLANLTAQAQRFGLPGVRPVTPTRWLRQGDTVTVGGLTFDVLHVPGHAPGHVVFVHAPSEFALVGDTVFQGSVGRTDLPGGDHDLLIRGIKEKILPLGDDFTVLPGHGPATTLERERKTNPFLQ</sequence>
<feature type="domain" description="Metallo-beta-lactamase" evidence="5">
    <location>
        <begin position="17"/>
        <end position="197"/>
    </location>
</feature>
<dbReference type="SMART" id="SM00849">
    <property type="entry name" value="Lactamase_B"/>
    <property type="match status" value="1"/>
</dbReference>
<dbReference type="OrthoDB" id="9802991at2"/>
<dbReference type="SUPFAM" id="SSF56281">
    <property type="entry name" value="Metallo-hydrolase/oxidoreductase"/>
    <property type="match status" value="1"/>
</dbReference>
<evidence type="ECO:0000256" key="1">
    <source>
        <dbReference type="ARBA" id="ARBA00001947"/>
    </source>
</evidence>
<dbReference type="PANTHER" id="PTHR46233">
    <property type="entry name" value="HYDROXYACYLGLUTATHIONE HYDROLASE GLOC"/>
    <property type="match status" value="1"/>
</dbReference>
<evidence type="ECO:0000313" key="6">
    <source>
        <dbReference type="EMBL" id="AVO44233.1"/>
    </source>
</evidence>
<dbReference type="InterPro" id="IPR001279">
    <property type="entry name" value="Metallo-B-lactamas"/>
</dbReference>
<evidence type="ECO:0000313" key="7">
    <source>
        <dbReference type="Proteomes" id="UP000237889"/>
    </source>
</evidence>
<dbReference type="CDD" id="cd07737">
    <property type="entry name" value="YcbL-like_MBL-fold"/>
    <property type="match status" value="1"/>
</dbReference>
<comment type="cofactor">
    <cofactor evidence="1">
        <name>Zn(2+)</name>
        <dbReference type="ChEBI" id="CHEBI:29105"/>
    </cofactor>
</comment>
<dbReference type="EMBL" id="CP027668">
    <property type="protein sequence ID" value="AVO44233.1"/>
    <property type="molecule type" value="Genomic_DNA"/>
</dbReference>
<keyword evidence="4" id="KW-0862">Zinc</keyword>
<evidence type="ECO:0000256" key="2">
    <source>
        <dbReference type="ARBA" id="ARBA00022723"/>
    </source>
</evidence>
<dbReference type="Proteomes" id="UP000237889">
    <property type="component" value="Chromosome"/>
</dbReference>
<dbReference type="GO" id="GO:0016787">
    <property type="term" value="F:hydrolase activity"/>
    <property type="evidence" value="ECO:0007669"/>
    <property type="project" value="UniProtKB-KW"/>
</dbReference>
<gene>
    <name evidence="6" type="ORF">C6569_03630</name>
</gene>